<dbReference type="Pfam" id="PF01636">
    <property type="entry name" value="APH"/>
    <property type="match status" value="1"/>
</dbReference>
<keyword evidence="3" id="KW-1185">Reference proteome</keyword>
<protein>
    <submittedName>
        <fullName evidence="2">Phosphotransferase family protein</fullName>
    </submittedName>
</protein>
<reference evidence="3" key="1">
    <citation type="journal article" date="2019" name="Int. J. Syst. Evol. Microbiol.">
        <title>The Global Catalogue of Microorganisms (GCM) 10K type strain sequencing project: providing services to taxonomists for standard genome sequencing and annotation.</title>
        <authorList>
            <consortium name="The Broad Institute Genomics Platform"/>
            <consortium name="The Broad Institute Genome Sequencing Center for Infectious Disease"/>
            <person name="Wu L."/>
            <person name="Ma J."/>
        </authorList>
    </citation>
    <scope>NUCLEOTIDE SEQUENCE [LARGE SCALE GENOMIC DNA]</scope>
    <source>
        <strain evidence="3">KLKA75</strain>
    </source>
</reference>
<evidence type="ECO:0000313" key="2">
    <source>
        <dbReference type="EMBL" id="MFC4905775.1"/>
    </source>
</evidence>
<feature type="domain" description="Aminoglycoside phosphotransferase" evidence="1">
    <location>
        <begin position="8"/>
        <end position="209"/>
    </location>
</feature>
<dbReference type="RefSeq" id="WP_378251517.1">
    <property type="nucleotide sequence ID" value="NZ_JBHSIT010000001.1"/>
</dbReference>
<dbReference type="InterPro" id="IPR002575">
    <property type="entry name" value="Aminoglycoside_PTrfase"/>
</dbReference>
<evidence type="ECO:0000313" key="3">
    <source>
        <dbReference type="Proteomes" id="UP001595872"/>
    </source>
</evidence>
<dbReference type="Proteomes" id="UP001595872">
    <property type="component" value="Unassembled WGS sequence"/>
</dbReference>
<dbReference type="InterPro" id="IPR011009">
    <property type="entry name" value="Kinase-like_dom_sf"/>
</dbReference>
<accession>A0ABV9TRA6</accession>
<organism evidence="2 3">
    <name type="scientific">Actinomadura gamaensis</name>
    <dbReference type="NCBI Taxonomy" id="1763541"/>
    <lineage>
        <taxon>Bacteria</taxon>
        <taxon>Bacillati</taxon>
        <taxon>Actinomycetota</taxon>
        <taxon>Actinomycetes</taxon>
        <taxon>Streptosporangiales</taxon>
        <taxon>Thermomonosporaceae</taxon>
        <taxon>Actinomadura</taxon>
    </lineage>
</organism>
<gene>
    <name evidence="2" type="ORF">ACFPCY_00450</name>
</gene>
<dbReference type="SUPFAM" id="SSF56112">
    <property type="entry name" value="Protein kinase-like (PK-like)"/>
    <property type="match status" value="1"/>
</dbReference>
<evidence type="ECO:0000259" key="1">
    <source>
        <dbReference type="Pfam" id="PF01636"/>
    </source>
</evidence>
<proteinExistence type="predicted"/>
<comment type="caution">
    <text evidence="2">The sequence shown here is derived from an EMBL/GenBank/DDBJ whole genome shotgun (WGS) entry which is preliminary data.</text>
</comment>
<name>A0ABV9TRA6_9ACTN</name>
<dbReference type="EMBL" id="JBHSIT010000001">
    <property type="protein sequence ID" value="MFC4905775.1"/>
    <property type="molecule type" value="Genomic_DNA"/>
</dbReference>
<dbReference type="Gene3D" id="3.90.1200.10">
    <property type="match status" value="1"/>
</dbReference>
<sequence length="258" mass="27964">MPGLAARLETVGNGRFFLKAVPLDSPARDLYLREAEANSALGGDAIAPLMLWWSVSHGWVVMVFEYVEGREADLSPGSSDLPEVTALLRRLASLTVWPDAPPVARNMGALRDKAGALLAGRTGGEHRKLCRTVLERFDQDSVAGDRLVHYDLSPGNLRISGGGLKVLDWSFACAGADWLDPALLLPRFIEAGHTPAQAEALMTALPAWRGAPADGVTGLAVLWTLFREYKAMHGPEELRSARRRAADAGRAWIEYRAA</sequence>